<dbReference type="InterPro" id="IPR004155">
    <property type="entry name" value="PBS_lyase_HEAT"/>
</dbReference>
<feature type="region of interest" description="Disordered" evidence="1">
    <location>
        <begin position="1771"/>
        <end position="1790"/>
    </location>
</feature>
<dbReference type="InterPro" id="IPR007111">
    <property type="entry name" value="NACHT_NTPase"/>
</dbReference>
<organism evidence="3 4">
    <name type="scientific">Actinomadura syzygii</name>
    <dbReference type="NCBI Taxonomy" id="1427538"/>
    <lineage>
        <taxon>Bacteria</taxon>
        <taxon>Bacillati</taxon>
        <taxon>Actinomycetota</taxon>
        <taxon>Actinomycetes</taxon>
        <taxon>Streptosporangiales</taxon>
        <taxon>Thermomonosporaceae</taxon>
        <taxon>Actinomadura</taxon>
    </lineage>
</organism>
<comment type="caution">
    <text evidence="3">The sequence shown here is derived from an EMBL/GenBank/DDBJ whole genome shotgun (WGS) entry which is preliminary data.</text>
</comment>
<dbReference type="InterPro" id="IPR011989">
    <property type="entry name" value="ARM-like"/>
</dbReference>
<keyword evidence="4" id="KW-1185">Reference proteome</keyword>
<feature type="region of interest" description="Disordered" evidence="1">
    <location>
        <begin position="1"/>
        <end position="28"/>
    </location>
</feature>
<dbReference type="InterPro" id="IPR027417">
    <property type="entry name" value="P-loop_NTPase"/>
</dbReference>
<feature type="compositionally biased region" description="Low complexity" evidence="1">
    <location>
        <begin position="16"/>
        <end position="25"/>
    </location>
</feature>
<dbReference type="InterPro" id="IPR025139">
    <property type="entry name" value="DUF4062"/>
</dbReference>
<dbReference type="OrthoDB" id="3272910at2"/>
<accession>A0A5D0UKW2</accession>
<proteinExistence type="predicted"/>
<dbReference type="Proteomes" id="UP000322634">
    <property type="component" value="Unassembled WGS sequence"/>
</dbReference>
<dbReference type="InterPro" id="IPR016024">
    <property type="entry name" value="ARM-type_fold"/>
</dbReference>
<evidence type="ECO:0000313" key="3">
    <source>
        <dbReference type="EMBL" id="TYC18734.1"/>
    </source>
</evidence>
<dbReference type="Gene3D" id="1.25.10.10">
    <property type="entry name" value="Leucine-rich Repeat Variant"/>
    <property type="match status" value="8"/>
</dbReference>
<name>A0A5D0UKW2_9ACTN</name>
<evidence type="ECO:0000259" key="2">
    <source>
        <dbReference type="PROSITE" id="PS50837"/>
    </source>
</evidence>
<dbReference type="PROSITE" id="PS50837">
    <property type="entry name" value="NACHT"/>
    <property type="match status" value="1"/>
</dbReference>
<dbReference type="InterPro" id="IPR026003">
    <property type="entry name" value="Cohesin_HEAT"/>
</dbReference>
<dbReference type="SUPFAM" id="SSF48371">
    <property type="entry name" value="ARM repeat"/>
    <property type="match status" value="3"/>
</dbReference>
<dbReference type="SUPFAM" id="SSF52540">
    <property type="entry name" value="P-loop containing nucleoside triphosphate hydrolases"/>
    <property type="match status" value="1"/>
</dbReference>
<dbReference type="Pfam" id="PF13646">
    <property type="entry name" value="HEAT_2"/>
    <property type="match status" value="4"/>
</dbReference>
<dbReference type="Gene3D" id="3.40.50.300">
    <property type="entry name" value="P-loop containing nucleotide triphosphate hydrolases"/>
    <property type="match status" value="1"/>
</dbReference>
<dbReference type="Pfam" id="PF13271">
    <property type="entry name" value="DUF4062"/>
    <property type="match status" value="1"/>
</dbReference>
<protein>
    <submittedName>
        <fullName evidence="3">DUF4062 domain-containing protein</fullName>
    </submittedName>
</protein>
<reference evidence="3 4" key="1">
    <citation type="submission" date="2019-08" db="EMBL/GenBank/DDBJ databases">
        <title>Actinomadura sp. nov. CYP1-5 isolated from mountain soil.</title>
        <authorList>
            <person name="Songsumanus A."/>
            <person name="Kuncharoen N."/>
            <person name="Kudo T."/>
            <person name="Yuki M."/>
            <person name="Igarashi Y."/>
            <person name="Tanasupawat S."/>
        </authorList>
    </citation>
    <scope>NUCLEOTIDE SEQUENCE [LARGE SCALE GENOMIC DNA]</scope>
    <source>
        <strain evidence="3 4">GKU157</strain>
    </source>
</reference>
<dbReference type="Pfam" id="PF05729">
    <property type="entry name" value="NACHT"/>
    <property type="match status" value="1"/>
</dbReference>
<feature type="compositionally biased region" description="Basic and acidic residues" evidence="1">
    <location>
        <begin position="1771"/>
        <end position="1789"/>
    </location>
</feature>
<dbReference type="Pfam" id="PF12765">
    <property type="entry name" value="Cohesin_HEAT"/>
    <property type="match status" value="1"/>
</dbReference>
<dbReference type="RefSeq" id="WP_148348107.1">
    <property type="nucleotide sequence ID" value="NZ_JBHSBF010000019.1"/>
</dbReference>
<sequence>MTAPDNDDEPPRQDVAAGRDAYAAGRDQHLTVHNTTYYGEPRARPKPLRVLVSWTSDDLRDHREQVRRALRRVGVDEVESDAATRPLADHLDEVRRCDLFVCVLAWRYGPVPEGREHSLPELELRAARDAGVESLVFLLSDREPWPPGAMDRGEAAGRVDALRAELASGQGCEQFTTPADLGARVEELVTPRSLGEEPGSRADAATAAHWRAYRRRLIEEYGRLDLEALTPPEREEYLQLWLRDVFVEPDVRQDAPPVELPKELWRKLQDAKELSPSDVPRGLGLNRDDLEKVRQVYRTRPTRALFDVAARPAERLCVLLGDPGAGKSTVARYLALALAQDRLPPRLADLDGHEPVLIELRDYAAERARNRCAGFGDYLAHRARTDGLGVPAEALEARLSGGGPALVIFDGLDELFDPREREAVAREIAWFASSRPTARVLVTSRIVGYRRRILEEAGFTHYTVQDLGGDQIEEFLTSWYGLALHDRPALAEQRRLRLTGAIDDSPPIRELAGNPLLLTILAIIGKHRELPRERWKVYDHAAGVLVEHWDVNKHLSDARIDADVIREDDKKDLLRRLAYRMQLGTDGLAGNHIWKDDLVDEIVGYLQGRFQYDLARATAIANAIVEQFHERNFVLARYGPRIYGFVHRALLEFFCASEIVARFEKTRALTEEQLREEVYEAHWEDPAWTEVLRLVAGMVDATVTGRLLEHLLRQVEPVRTTVLDKPPLGAVTLAVQCLAEVRSLGSAEQSARALLDAIIELLRAPDRSFADDRQERLETAALPAIAAIGPAWPARDHFLHWFRQHASAFVSWRACRLAPRILAALYSDTPSVRAMLADMARHDGVAGQRRTCLLAVVERWPDLPETRELVADLLHDHADALRQTAVEQLAAHWPDEPGTREAVHEALYDAAADVRQAAVEQVAARWPREPATPAAVQGRLDDPDPDVREAALEQLTANWATRHGTLDAVHRAARDPHWSVRRAAVRALDSSWARVTGTLAVLRHAAVDVDEDVRQAAIRALADRFADDPGTYPAVLDAVADPDPQVGAVAVEQLASRWPDRPQTLDALRRACRSPHGDVQCAAAVAVARRADGHADPAAALLERLGDPRNEDVRQAALGLVGEHRAGRPEVLRAVLRATADPVAANRVVAMRVLSRYWPAHPKLRDACLSSVCEFEADVRKAGMETLAAHWGGDPALLPVFLAGARDAAWMVRKVALETLAARWSEHPDAVAAIERLTRDPAGLIRDAALEALVALGADQRRAADALDDPHRGARRSARRLLAGRWQAGWTQRTHVTAALTSPLGAVRRTALASLVERFGAEPETWETVERALADNDVDVRLLALGALLAATRDQERDHVRTAVLAATRDPESEVRGLALRVLLVRWRADPATGAAARRMLDDLSGDVRRTAVEALVLSDPDSPETFDRLTVACQDDDGETRKRAVEALAAHRPGFPGAAAAMLAASDDTAAEIRRGSVRALSLRWRDADGVFERVARAVCDPAEDVRLAALAALATRWPAHPETPALVGRLLWDETTRVRGAAEACLAFLGAAEARPLPLDRPAAAAAVSHPDSRVRVTGLSRLLLAWPDAPETRRAVRIAFQDEEWPVRGLAFADLVRRMPDPGTAAVLEAGLRSPSEAVRELALWGLATARPGDPRCRRWIERALDDPEPNVRDTAVDLVARLYTGHDEWLRRKTGDPSARVRVRALSWLAALRPSSPATVRALARCAGDPDDDVRAAALEALLVQWPDAPETRDALHLLSRSPVVDDRETARETLDRRDRRRPRDLAGTVRAAERGHPTRRADALHELFLRWPDEPETLRAVHDAATAGPVLLRYTALREIGALWLRDPGSLAAVRRAVEDEDGGVRYKAHAVLSDGYHPDGLDALVPAARTDPYWALRALAMRHLVIRQPFDPETVETLREMTADRDWYIRRVALDLLHQAARTRPEDPWPGACDPNLATEGALRHVLVAGDRPLPLTPTGLLPLWDGDPRRAALITAHLRGDDPDLRPELVPAALGGDHTVHGPALAALATWWPDDPETRETLLAATRHDCPRVRGAALVALYTRPDETVRDLAREALADPVAPIRYAALNFLDVTGPLDTAALLRLTADPDEDVAMRALESLGLREPDDPAVWDELQKAAAACHSPPPARWVTWRRETAL</sequence>
<feature type="domain" description="NACHT" evidence="2">
    <location>
        <begin position="315"/>
        <end position="445"/>
    </location>
</feature>
<dbReference type="SMART" id="SM00567">
    <property type="entry name" value="EZ_HEAT"/>
    <property type="match status" value="12"/>
</dbReference>
<gene>
    <name evidence="3" type="ORF">FXF65_03045</name>
</gene>
<dbReference type="EMBL" id="VSFF01000001">
    <property type="protein sequence ID" value="TYC18734.1"/>
    <property type="molecule type" value="Genomic_DNA"/>
</dbReference>
<evidence type="ECO:0000256" key="1">
    <source>
        <dbReference type="SAM" id="MobiDB-lite"/>
    </source>
</evidence>
<evidence type="ECO:0000313" key="4">
    <source>
        <dbReference type="Proteomes" id="UP000322634"/>
    </source>
</evidence>